<keyword evidence="9 14" id="KW-0408">Iron</keyword>
<protein>
    <recommendedName>
        <fullName evidence="13">Cytochrome b5</fullName>
    </recommendedName>
</protein>
<evidence type="ECO:0000256" key="13">
    <source>
        <dbReference type="ARBA" id="ARBA00039806"/>
    </source>
</evidence>
<keyword evidence="2" id="KW-0813">Transport</keyword>
<evidence type="ECO:0000256" key="3">
    <source>
        <dbReference type="ARBA" id="ARBA00022617"/>
    </source>
</evidence>
<keyword evidence="7" id="KW-0492">Microsome</keyword>
<dbReference type="SUPFAM" id="SSF55856">
    <property type="entry name" value="Cytochrome b5-like heme/steroid binding domain"/>
    <property type="match status" value="1"/>
</dbReference>
<reference evidence="16 17" key="1">
    <citation type="submission" date="2023-03" db="EMBL/GenBank/DDBJ databases">
        <title>Genome insight into feeding habits of ladybird beetles.</title>
        <authorList>
            <person name="Li H.-S."/>
            <person name="Huang Y.-H."/>
            <person name="Pang H."/>
        </authorList>
    </citation>
    <scope>NUCLEOTIDE SEQUENCE [LARGE SCALE GENOMIC DNA]</scope>
    <source>
        <strain evidence="16">SYSU_2023b</strain>
        <tissue evidence="16">Whole body</tissue>
    </source>
</reference>
<sequence length="121" mass="13690">MEEITLYRLEEIKKKNGKNNERTWIIFKNSVYDVTDYMKDHPGGPDLVEEYAGKDATRAFNDAGHSSDALKLLKGLKIGELHQEDRVNKDKKKVSAKIEEKIVSSDKKRTFLGTISCGLCG</sequence>
<evidence type="ECO:0000313" key="17">
    <source>
        <dbReference type="Proteomes" id="UP001431783"/>
    </source>
</evidence>
<evidence type="ECO:0000256" key="7">
    <source>
        <dbReference type="ARBA" id="ARBA00022848"/>
    </source>
</evidence>
<evidence type="ECO:0000256" key="10">
    <source>
        <dbReference type="ARBA" id="ARBA00023136"/>
    </source>
</evidence>
<evidence type="ECO:0000256" key="8">
    <source>
        <dbReference type="ARBA" id="ARBA00022982"/>
    </source>
</evidence>
<dbReference type="GO" id="GO:0020037">
    <property type="term" value="F:heme binding"/>
    <property type="evidence" value="ECO:0007669"/>
    <property type="project" value="UniProtKB-UniRule"/>
</dbReference>
<dbReference type="PANTHER" id="PTHR19359:SF150">
    <property type="entry name" value="CYTOCHROME B5"/>
    <property type="match status" value="1"/>
</dbReference>
<evidence type="ECO:0000259" key="15">
    <source>
        <dbReference type="PROSITE" id="PS50255"/>
    </source>
</evidence>
<accession>A0AAW1TTB1</accession>
<keyword evidence="5 14" id="KW-0479">Metal-binding</keyword>
<keyword evidence="17" id="KW-1185">Reference proteome</keyword>
<dbReference type="FunFam" id="3.10.120.10:FF:000002">
    <property type="entry name" value="Cytochrome b5 type B"/>
    <property type="match status" value="1"/>
</dbReference>
<keyword evidence="10" id="KW-0472">Membrane</keyword>
<keyword evidence="8" id="KW-0249">Electron transport</keyword>
<dbReference type="PROSITE" id="PS00191">
    <property type="entry name" value="CYTOCHROME_B5_1"/>
    <property type="match status" value="1"/>
</dbReference>
<dbReference type="InterPro" id="IPR036400">
    <property type="entry name" value="Cyt_B5-like_heme/steroid_sf"/>
</dbReference>
<evidence type="ECO:0000256" key="11">
    <source>
        <dbReference type="ARBA" id="ARBA00037877"/>
    </source>
</evidence>
<dbReference type="SMART" id="SM01117">
    <property type="entry name" value="Cyt-b5"/>
    <property type="match status" value="1"/>
</dbReference>
<evidence type="ECO:0000256" key="4">
    <source>
        <dbReference type="ARBA" id="ARBA00022692"/>
    </source>
</evidence>
<dbReference type="GO" id="GO:0046872">
    <property type="term" value="F:metal ion binding"/>
    <property type="evidence" value="ECO:0007669"/>
    <property type="project" value="UniProtKB-UniRule"/>
</dbReference>
<dbReference type="InterPro" id="IPR050668">
    <property type="entry name" value="Cytochrome_b5"/>
</dbReference>
<keyword evidence="4" id="KW-0812">Transmembrane</keyword>
<dbReference type="InterPro" id="IPR001199">
    <property type="entry name" value="Cyt_B5-like_heme/steroid-bd"/>
</dbReference>
<evidence type="ECO:0000256" key="9">
    <source>
        <dbReference type="ARBA" id="ARBA00023004"/>
    </source>
</evidence>
<dbReference type="GO" id="GO:0005789">
    <property type="term" value="C:endoplasmic reticulum membrane"/>
    <property type="evidence" value="ECO:0007669"/>
    <property type="project" value="UniProtKB-SubCell"/>
</dbReference>
<dbReference type="AlphaFoldDB" id="A0AAW1TTB1"/>
<evidence type="ECO:0000256" key="14">
    <source>
        <dbReference type="RuleBase" id="RU362121"/>
    </source>
</evidence>
<dbReference type="EMBL" id="JARQZJ010000004">
    <property type="protein sequence ID" value="KAK9870976.1"/>
    <property type="molecule type" value="Genomic_DNA"/>
</dbReference>
<name>A0AAW1TTB1_9CUCU</name>
<comment type="caution">
    <text evidence="16">The sequence shown here is derived from an EMBL/GenBank/DDBJ whole genome shotgun (WGS) entry which is preliminary data.</text>
</comment>
<comment type="similarity">
    <text evidence="12 14">Belongs to the cytochrome b5 family.</text>
</comment>
<dbReference type="Pfam" id="PF00173">
    <property type="entry name" value="Cyt-b5"/>
    <property type="match status" value="1"/>
</dbReference>
<dbReference type="InterPro" id="IPR018506">
    <property type="entry name" value="Cyt_B5_heme-BS"/>
</dbReference>
<evidence type="ECO:0000256" key="1">
    <source>
        <dbReference type="ARBA" id="ARBA00004131"/>
    </source>
</evidence>
<comment type="subcellular location">
    <subcellularLocation>
        <location evidence="1">Endoplasmic reticulum membrane</location>
        <topology evidence="1">Single-pass membrane protein</topology>
        <orientation evidence="1">Cytoplasmic side</orientation>
    </subcellularLocation>
    <subcellularLocation>
        <location evidence="11">Microsome membrane</location>
        <topology evidence="11">Single-pass membrane protein</topology>
        <orientation evidence="11">Cytoplasmic side</orientation>
    </subcellularLocation>
</comment>
<evidence type="ECO:0000256" key="12">
    <source>
        <dbReference type="ARBA" id="ARBA00038168"/>
    </source>
</evidence>
<organism evidence="16 17">
    <name type="scientific">Henosepilachna vigintioctopunctata</name>
    <dbReference type="NCBI Taxonomy" id="420089"/>
    <lineage>
        <taxon>Eukaryota</taxon>
        <taxon>Metazoa</taxon>
        <taxon>Ecdysozoa</taxon>
        <taxon>Arthropoda</taxon>
        <taxon>Hexapoda</taxon>
        <taxon>Insecta</taxon>
        <taxon>Pterygota</taxon>
        <taxon>Neoptera</taxon>
        <taxon>Endopterygota</taxon>
        <taxon>Coleoptera</taxon>
        <taxon>Polyphaga</taxon>
        <taxon>Cucujiformia</taxon>
        <taxon>Coccinelloidea</taxon>
        <taxon>Coccinellidae</taxon>
        <taxon>Epilachninae</taxon>
        <taxon>Epilachnini</taxon>
        <taxon>Henosepilachna</taxon>
    </lineage>
</organism>
<keyword evidence="6" id="KW-0256">Endoplasmic reticulum</keyword>
<dbReference type="PANTHER" id="PTHR19359">
    <property type="entry name" value="CYTOCHROME B5"/>
    <property type="match status" value="1"/>
</dbReference>
<proteinExistence type="inferred from homology"/>
<gene>
    <name evidence="16" type="ORF">WA026_009937</name>
</gene>
<keyword evidence="3 14" id="KW-0349">Heme</keyword>
<dbReference type="Gene3D" id="3.10.120.10">
    <property type="entry name" value="Cytochrome b5-like heme/steroid binding domain"/>
    <property type="match status" value="1"/>
</dbReference>
<evidence type="ECO:0000256" key="6">
    <source>
        <dbReference type="ARBA" id="ARBA00022824"/>
    </source>
</evidence>
<dbReference type="PROSITE" id="PS50255">
    <property type="entry name" value="CYTOCHROME_B5_2"/>
    <property type="match status" value="1"/>
</dbReference>
<evidence type="ECO:0000313" key="16">
    <source>
        <dbReference type="EMBL" id="KAK9870976.1"/>
    </source>
</evidence>
<evidence type="ECO:0000256" key="2">
    <source>
        <dbReference type="ARBA" id="ARBA00022448"/>
    </source>
</evidence>
<evidence type="ECO:0000256" key="5">
    <source>
        <dbReference type="ARBA" id="ARBA00022723"/>
    </source>
</evidence>
<dbReference type="PRINTS" id="PR00363">
    <property type="entry name" value="CYTOCHROMEB5"/>
</dbReference>
<dbReference type="Proteomes" id="UP001431783">
    <property type="component" value="Unassembled WGS sequence"/>
</dbReference>
<feature type="domain" description="Cytochrome b5 heme-binding" evidence="15">
    <location>
        <begin position="4"/>
        <end position="82"/>
    </location>
</feature>